<dbReference type="SUPFAM" id="SSF55785">
    <property type="entry name" value="PYP-like sensor domain (PAS domain)"/>
    <property type="match status" value="1"/>
</dbReference>
<keyword evidence="1" id="KW-0472">Membrane</keyword>
<keyword evidence="1" id="KW-0812">Transmembrane</keyword>
<dbReference type="InterPro" id="IPR000014">
    <property type="entry name" value="PAS"/>
</dbReference>
<protein>
    <submittedName>
        <fullName evidence="4">EAL domain-containing protein</fullName>
    </submittedName>
</protein>
<dbReference type="CDD" id="cd01948">
    <property type="entry name" value="EAL"/>
    <property type="match status" value="1"/>
</dbReference>
<feature type="domain" description="GGDEF" evidence="3">
    <location>
        <begin position="482"/>
        <end position="620"/>
    </location>
</feature>
<proteinExistence type="predicted"/>
<feature type="domain" description="EAL" evidence="2">
    <location>
        <begin position="629"/>
        <end position="883"/>
    </location>
</feature>
<evidence type="ECO:0000259" key="3">
    <source>
        <dbReference type="PROSITE" id="PS50887"/>
    </source>
</evidence>
<dbReference type="PANTHER" id="PTHR44757:SF2">
    <property type="entry name" value="BIOFILM ARCHITECTURE MAINTENANCE PROTEIN MBAA"/>
    <property type="match status" value="1"/>
</dbReference>
<sequence>MSKPASTSVKIKLTVWGLVVCFLVALALAAAALNWSVRKNALADSEAQVTRFVAGAEAAVNRALLGFDVLLASTDDLLGLSFSPSGWLDSPSASQLLRSAARQNLMVRYVALLDGQGRVLASSDPAGTRLAVELPEGFLQTALAQPVSTLVVSAPMVSFASSERVLYVARRIRMGDGSRLLAVAQVPTAMLVSVLMQSVDIEGLEVTLERSRGELLLGVPMPTEASPHLLEPQLSGADAGAHWERPARLSHVPALVVAHPILYQDLWISASLPVSAALAGSSSERMSMLIAALLFAAMVVSTGALVQAYLGRMNEARQMLAQSKAALDQALGSMVSGFLLLDARHCVVQWNRRYEQIFPWLMPAMVRGMPFRAVLEATARSHLPGASEPERVAWVERRLQQQAHPDGTHEQRLPNGHIIQITERPTPEGGLVITYHDVTDMRRASAEIESLAFYDPLTGLPNRRLLLDRLGQATMHAVRSGHMGALLFLDLDHFKVLNDTLGHEVGDQLLQQVAQRLKESVRASDTVARLGGDEFVVMLGELSSERGEAAAQARRIGEKILHALSLPYTLGGQTHRGGCSIGATLFGQGSQPAAELLKQADIAMYQVKAQRGNALCFFDPQMQIEINHRARLESDLQAALAEGQFELHYQPQFTLGGALVGAEALLRWHHPQRGLVAPSEFITVAEDSGLIVPLGLWVLRTACQQLATWQGDPRSAGLQLSVNVSARQFRQPDFAERVIGVLQQTGARSHLLKLELTESLVLDDVQDSIAKMHLLRTKGVRFSMDDFGTGHSSLAYLTRLPLHQLKIDQSFVRNLGLRHTDDVIVQTIIGMARTLDLEVIAEGVETAEQRDFLASHGCDLYQGYLFGRPMPVAGLEALLSPLSQSQAGQEAR</sequence>
<dbReference type="CDD" id="cd01949">
    <property type="entry name" value="GGDEF"/>
    <property type="match status" value="1"/>
</dbReference>
<organism evidence="4 5">
    <name type="scientific">Paenacidovorax monticola</name>
    <dbReference type="NCBI Taxonomy" id="1926868"/>
    <lineage>
        <taxon>Bacteria</taxon>
        <taxon>Pseudomonadati</taxon>
        <taxon>Pseudomonadota</taxon>
        <taxon>Betaproteobacteria</taxon>
        <taxon>Burkholderiales</taxon>
        <taxon>Comamonadaceae</taxon>
        <taxon>Paenacidovorax</taxon>
    </lineage>
</organism>
<dbReference type="SUPFAM" id="SSF141868">
    <property type="entry name" value="EAL domain-like"/>
    <property type="match status" value="1"/>
</dbReference>
<evidence type="ECO:0000259" key="2">
    <source>
        <dbReference type="PROSITE" id="PS50883"/>
    </source>
</evidence>
<dbReference type="InterPro" id="IPR000160">
    <property type="entry name" value="GGDEF_dom"/>
</dbReference>
<name>A0A7H0HKQ0_9BURK</name>
<dbReference type="Pfam" id="PF00563">
    <property type="entry name" value="EAL"/>
    <property type="match status" value="1"/>
</dbReference>
<dbReference type="CDD" id="cd00130">
    <property type="entry name" value="PAS"/>
    <property type="match status" value="1"/>
</dbReference>
<dbReference type="PROSITE" id="PS50883">
    <property type="entry name" value="EAL"/>
    <property type="match status" value="1"/>
</dbReference>
<dbReference type="Proteomes" id="UP000516057">
    <property type="component" value="Chromosome"/>
</dbReference>
<dbReference type="InterPro" id="IPR052155">
    <property type="entry name" value="Biofilm_reg_signaling"/>
</dbReference>
<reference evidence="4 5" key="1">
    <citation type="submission" date="2020-08" db="EMBL/GenBank/DDBJ databases">
        <title>Genome sequence of Acidovorax monticola KACC 19171T.</title>
        <authorList>
            <person name="Hyun D.-W."/>
            <person name="Bae J.-W."/>
        </authorList>
    </citation>
    <scope>NUCLEOTIDE SEQUENCE [LARGE SCALE GENOMIC DNA]</scope>
    <source>
        <strain evidence="4 5">KACC 19171</strain>
    </source>
</reference>
<dbReference type="CDD" id="cd18773">
    <property type="entry name" value="PDC1_HK_sensor"/>
    <property type="match status" value="1"/>
</dbReference>
<dbReference type="PANTHER" id="PTHR44757">
    <property type="entry name" value="DIGUANYLATE CYCLASE DGCP"/>
    <property type="match status" value="1"/>
</dbReference>
<dbReference type="SMART" id="SM00052">
    <property type="entry name" value="EAL"/>
    <property type="match status" value="1"/>
</dbReference>
<accession>A0A7H0HKQ0</accession>
<dbReference type="EMBL" id="CP060790">
    <property type="protein sequence ID" value="QNP61116.1"/>
    <property type="molecule type" value="Genomic_DNA"/>
</dbReference>
<dbReference type="InterPro" id="IPR035965">
    <property type="entry name" value="PAS-like_dom_sf"/>
</dbReference>
<dbReference type="NCBIfam" id="TIGR00254">
    <property type="entry name" value="GGDEF"/>
    <property type="match status" value="1"/>
</dbReference>
<dbReference type="KEGG" id="amon:H9L24_10525"/>
<dbReference type="Gene3D" id="3.20.20.450">
    <property type="entry name" value="EAL domain"/>
    <property type="match status" value="1"/>
</dbReference>
<feature type="transmembrane region" description="Helical" evidence="1">
    <location>
        <begin position="288"/>
        <end position="310"/>
    </location>
</feature>
<dbReference type="Gene3D" id="3.30.450.20">
    <property type="entry name" value="PAS domain"/>
    <property type="match status" value="2"/>
</dbReference>
<gene>
    <name evidence="4" type="ORF">H9L24_10525</name>
</gene>
<dbReference type="RefSeq" id="WP_187738092.1">
    <property type="nucleotide sequence ID" value="NZ_CP060790.1"/>
</dbReference>
<evidence type="ECO:0000313" key="4">
    <source>
        <dbReference type="EMBL" id="QNP61116.1"/>
    </source>
</evidence>
<dbReference type="Pfam" id="PF12860">
    <property type="entry name" value="PAS_7"/>
    <property type="match status" value="1"/>
</dbReference>
<dbReference type="InterPro" id="IPR035919">
    <property type="entry name" value="EAL_sf"/>
</dbReference>
<dbReference type="SUPFAM" id="SSF55073">
    <property type="entry name" value="Nucleotide cyclase"/>
    <property type="match status" value="1"/>
</dbReference>
<keyword evidence="1" id="KW-1133">Transmembrane helix</keyword>
<dbReference type="SMART" id="SM00267">
    <property type="entry name" value="GGDEF"/>
    <property type="match status" value="1"/>
</dbReference>
<dbReference type="PROSITE" id="PS50887">
    <property type="entry name" value="GGDEF"/>
    <property type="match status" value="1"/>
</dbReference>
<dbReference type="InterPro" id="IPR001633">
    <property type="entry name" value="EAL_dom"/>
</dbReference>
<evidence type="ECO:0000313" key="5">
    <source>
        <dbReference type="Proteomes" id="UP000516057"/>
    </source>
</evidence>
<dbReference type="InterPro" id="IPR043128">
    <property type="entry name" value="Rev_trsase/Diguanyl_cyclase"/>
</dbReference>
<dbReference type="FunFam" id="3.20.20.450:FF:000001">
    <property type="entry name" value="Cyclic di-GMP phosphodiesterase yahA"/>
    <property type="match status" value="1"/>
</dbReference>
<keyword evidence="5" id="KW-1185">Reference proteome</keyword>
<dbReference type="AlphaFoldDB" id="A0A7H0HKQ0"/>
<dbReference type="Gene3D" id="3.30.70.270">
    <property type="match status" value="1"/>
</dbReference>
<dbReference type="InterPro" id="IPR029787">
    <property type="entry name" value="Nucleotide_cyclase"/>
</dbReference>
<dbReference type="Pfam" id="PF00990">
    <property type="entry name" value="GGDEF"/>
    <property type="match status" value="1"/>
</dbReference>
<evidence type="ECO:0000256" key="1">
    <source>
        <dbReference type="SAM" id="Phobius"/>
    </source>
</evidence>